<dbReference type="SUPFAM" id="SSF53448">
    <property type="entry name" value="Nucleotide-diphospho-sugar transferases"/>
    <property type="match status" value="1"/>
</dbReference>
<reference evidence="2 3" key="1">
    <citation type="journal article" date="2017" name="Nat. Commun.">
        <title>In situ click chemistry generation of cyclooxygenase-2 inhibitors.</title>
        <authorList>
            <person name="Bhardwaj A."/>
            <person name="Kaur J."/>
            <person name="Wuest M."/>
            <person name="Wuest F."/>
        </authorList>
    </citation>
    <scope>NUCLEOTIDE SEQUENCE [LARGE SCALE GENOMIC DNA]</scope>
    <source>
        <strain evidence="2">S2_012_000_R3_94</strain>
    </source>
</reference>
<sequence>MKTRQLAAGGLNLHRRVLNRLKRVVSSPGSGRSLNGLDGSIETFDDTRLTGWATRSGPPLHMSLLVDGVEEVDFIANAPRPDVKAAGRGPLECGFDIAMPRYLKNGRGYRLEVKVKGSNQQLNGNLLQIHGSADANSVGDRSAFFEGVAFFDPDQQTIGGWAMGVTRVSLRINAGNEVTIPLDREVPGFGGGILAGFSYPVPDAFRDGKSHQARVTFGDTSVELDCSPVSFSCQPKPLSVELTGQSEHSAHFRVFPCADSARDIALTARAGDQKVELHPTQTGFDVDLPQDGADLTIESPDGTRIARFRMQAGILHPPSPLRVNEDRLTSPEALQLARAAFDAFCEQPDTRFDPDWYRKADPQAAGITDFDDLVALYRDSGARRGISPNARFNEAAMREAAPMLTELVHQGSLPCLFAVELALGENVLTGFDHLPPRLQAALAIDPLSAPELPPNNHLPARRAPVPALERSQSDCIYSAWVARLKAGPDELAEIAVDDRNLTGEIASGTLLREPLVSIIMPSWNRGFTIGEAIQSVLEQSYPNWQLIVCDDASTDYTAEVVRGFDDPRIRYHRFLKSNGAGARNKGLRHARGEFIAYLDSDNLWHPGFLDLMIRKLLGDPGSQVAYSGFIDTETVGASVNLASISRRSFRPILLAERNFIDLNSLVHHRRLYDWMGGFDGRLPRLQDWDLVLRYTSVFRPVFVNRLGVFYRRNIAWGQLTHVQAQSNARSIVLAKTRDRLSGHHVELHPVNLSAPPVTVLPLPDEKGEFRPQDVLLAGALAEAASAVTPTDLFLPRDWPHVPASTDRLTVRRVDAAQLRAPAAELADMVSARPVLCVGPATTAEADGFAGLRYILQSGVDGGQFRSLDDESIVFSTGPVPLNLPDIVPARHRILLLTGDDSDPQKIVNAALKRGIEVVLPPIGKSGWQFFGSRRDEDRPDGFDGTQDIAGISLIVSIAAPDRLSPLSRGILSACQAQGVPLLTVGDVDPASDGIAEQWIEAGAARRILDTAPDMIAEEALQMLQGIAKGTVRMAEQARHCHAITDHPALFRQRLLHLCLRAASDRLATELVQDDDDAGR</sequence>
<proteinExistence type="predicted"/>
<keyword evidence="2" id="KW-0808">Transferase</keyword>
<dbReference type="PANTHER" id="PTHR43685">
    <property type="entry name" value="GLYCOSYLTRANSFERASE"/>
    <property type="match status" value="1"/>
</dbReference>
<gene>
    <name evidence="2" type="ORF">DI616_12565</name>
</gene>
<evidence type="ECO:0000313" key="2">
    <source>
        <dbReference type="EMBL" id="TKW65975.1"/>
    </source>
</evidence>
<organism evidence="2 3">
    <name type="scientific">Paracoccus denitrificans</name>
    <dbReference type="NCBI Taxonomy" id="266"/>
    <lineage>
        <taxon>Bacteria</taxon>
        <taxon>Pseudomonadati</taxon>
        <taxon>Pseudomonadota</taxon>
        <taxon>Alphaproteobacteria</taxon>
        <taxon>Rhodobacterales</taxon>
        <taxon>Paracoccaceae</taxon>
        <taxon>Paracoccus</taxon>
    </lineage>
</organism>
<evidence type="ECO:0000313" key="3">
    <source>
        <dbReference type="Proteomes" id="UP000315344"/>
    </source>
</evidence>
<dbReference type="GO" id="GO:0016740">
    <property type="term" value="F:transferase activity"/>
    <property type="evidence" value="ECO:0007669"/>
    <property type="project" value="UniProtKB-KW"/>
</dbReference>
<accession>A0A533I5G3</accession>
<comment type="caution">
    <text evidence="2">The sequence shown here is derived from an EMBL/GenBank/DDBJ whole genome shotgun (WGS) entry which is preliminary data.</text>
</comment>
<dbReference type="InterPro" id="IPR001173">
    <property type="entry name" value="Glyco_trans_2-like"/>
</dbReference>
<feature type="domain" description="Glycosyltransferase 2-like" evidence="1">
    <location>
        <begin position="517"/>
        <end position="626"/>
    </location>
</feature>
<dbReference type="AlphaFoldDB" id="A0A533I5G3"/>
<dbReference type="Proteomes" id="UP000315344">
    <property type="component" value="Unassembled WGS sequence"/>
</dbReference>
<dbReference type="PANTHER" id="PTHR43685:SF2">
    <property type="entry name" value="GLYCOSYLTRANSFERASE 2-LIKE DOMAIN-CONTAINING PROTEIN"/>
    <property type="match status" value="1"/>
</dbReference>
<evidence type="ECO:0000259" key="1">
    <source>
        <dbReference type="Pfam" id="PF00535"/>
    </source>
</evidence>
<dbReference type="Pfam" id="PF00535">
    <property type="entry name" value="Glycos_transf_2"/>
    <property type="match status" value="1"/>
</dbReference>
<dbReference type="Gene3D" id="3.90.550.10">
    <property type="entry name" value="Spore Coat Polysaccharide Biosynthesis Protein SpsA, Chain A"/>
    <property type="match status" value="1"/>
</dbReference>
<dbReference type="InterPro" id="IPR029044">
    <property type="entry name" value="Nucleotide-diphossugar_trans"/>
</dbReference>
<dbReference type="EMBL" id="VAFL01000009">
    <property type="protein sequence ID" value="TKW65975.1"/>
    <property type="molecule type" value="Genomic_DNA"/>
</dbReference>
<name>A0A533I5G3_PARDE</name>
<protein>
    <submittedName>
        <fullName evidence="2">Glycosyltransferase</fullName>
    </submittedName>
</protein>
<dbReference type="InterPro" id="IPR050834">
    <property type="entry name" value="Glycosyltransf_2"/>
</dbReference>